<sequence>MTVTGKTVEAAVEEALARLSASRDQVKITVLEEPSKGFFGWIGVRNAKVEVEKNPTPREEAHRFLREVLDTMGLQGIDLETTEESDHVRINFHGDQLGILIGRRGQTLDALQYLTNIIANKAEGAYVRFILDAQGYRNRRRDTLLALADRIAKQVIRTKKPVTLEPMNPMERKVIHTQIQKYKELTTTSEGEDPHRKVVVLWKASR</sequence>
<dbReference type="InterPro" id="IPR036867">
    <property type="entry name" value="R3H_dom_sf"/>
</dbReference>
<feature type="domain" description="R3H" evidence="7">
    <location>
        <begin position="138"/>
        <end position="204"/>
    </location>
</feature>
<dbReference type="PROSITE" id="PS51061">
    <property type="entry name" value="R3H"/>
    <property type="match status" value="1"/>
</dbReference>
<dbReference type="EMBL" id="JBHSAP010000015">
    <property type="protein sequence ID" value="MFC4077232.1"/>
    <property type="molecule type" value="Genomic_DNA"/>
</dbReference>
<dbReference type="InterPro" id="IPR015946">
    <property type="entry name" value="KH_dom-like_a/b"/>
</dbReference>
<keyword evidence="5 6" id="KW-0961">Cell wall biogenesis/degradation</keyword>
<keyword evidence="3 6" id="KW-0133">Cell shape</keyword>
<evidence type="ECO:0000256" key="4">
    <source>
        <dbReference type="ARBA" id="ARBA00023186"/>
    </source>
</evidence>
<reference evidence="9" key="1">
    <citation type="journal article" date="2019" name="Int. J. Syst. Evol. Microbiol.">
        <title>The Global Catalogue of Microorganisms (GCM) 10K type strain sequencing project: providing services to taxonomists for standard genome sequencing and annotation.</title>
        <authorList>
            <consortium name="The Broad Institute Genomics Platform"/>
            <consortium name="The Broad Institute Genome Sequencing Center for Infectious Disease"/>
            <person name="Wu L."/>
            <person name="Ma J."/>
        </authorList>
    </citation>
    <scope>NUCLEOTIDE SEQUENCE [LARGE SCALE GENOMIC DNA]</scope>
    <source>
        <strain evidence="9">IBRC-M 10813</strain>
    </source>
</reference>
<dbReference type="SMART" id="SM00393">
    <property type="entry name" value="R3H"/>
    <property type="match status" value="1"/>
</dbReference>
<keyword evidence="9" id="KW-1185">Reference proteome</keyword>
<evidence type="ECO:0000256" key="1">
    <source>
        <dbReference type="ARBA" id="ARBA00022490"/>
    </source>
</evidence>
<dbReference type="RefSeq" id="WP_380705551.1">
    <property type="nucleotide sequence ID" value="NZ_JBHSAP010000015.1"/>
</dbReference>
<protein>
    <recommendedName>
        <fullName evidence="6">RNA-binding protein KhpB</fullName>
    </recommendedName>
    <alternativeName>
        <fullName evidence="6">RNA-binding protein EloR</fullName>
    </alternativeName>
</protein>
<proteinExistence type="inferred from homology"/>
<dbReference type="InterPro" id="IPR038247">
    <property type="entry name" value="Jag_N_dom_sf"/>
</dbReference>
<comment type="similarity">
    <text evidence="6">Belongs to the KhpB RNA-binding protein family.</text>
</comment>
<dbReference type="SUPFAM" id="SSF82708">
    <property type="entry name" value="R3H domain"/>
    <property type="match status" value="1"/>
</dbReference>
<evidence type="ECO:0000256" key="3">
    <source>
        <dbReference type="ARBA" id="ARBA00022960"/>
    </source>
</evidence>
<dbReference type="Pfam" id="PF13083">
    <property type="entry name" value="KH_KhpA-B"/>
    <property type="match status" value="1"/>
</dbReference>
<dbReference type="Pfam" id="PF01424">
    <property type="entry name" value="R3H"/>
    <property type="match status" value="1"/>
</dbReference>
<dbReference type="InterPro" id="IPR034079">
    <property type="entry name" value="R3H_KhpB"/>
</dbReference>
<keyword evidence="1 6" id="KW-0963">Cytoplasm</keyword>
<dbReference type="HAMAP" id="MF_00867">
    <property type="entry name" value="KhpB"/>
    <property type="match status" value="1"/>
</dbReference>
<keyword evidence="4 6" id="KW-0143">Chaperone</keyword>
<evidence type="ECO:0000313" key="8">
    <source>
        <dbReference type="EMBL" id="MFC4077232.1"/>
    </source>
</evidence>
<dbReference type="Pfam" id="PF14804">
    <property type="entry name" value="Jag_N"/>
    <property type="match status" value="1"/>
</dbReference>
<comment type="function">
    <text evidence="6">A probable RNA chaperone. Forms a complex with KhpA which binds to cellular RNA and controls its expression. Plays a role in peptidoglycan (PG) homeostasis and cell length regulation.</text>
</comment>
<comment type="caution">
    <text evidence="6">Lacks conserved residue(s) required for the propagation of feature annotation.</text>
</comment>
<comment type="domain">
    <text evidence="6">Has an N-terminal Jag-N domain and 2 RNA-binding domains (KH and R3H).</text>
</comment>
<accession>A0ABV8JKE3</accession>
<evidence type="ECO:0000256" key="5">
    <source>
        <dbReference type="ARBA" id="ARBA00023316"/>
    </source>
</evidence>
<dbReference type="SMART" id="SM01245">
    <property type="entry name" value="Jag_N"/>
    <property type="match status" value="1"/>
</dbReference>
<evidence type="ECO:0000259" key="7">
    <source>
        <dbReference type="PROSITE" id="PS51061"/>
    </source>
</evidence>
<comment type="caution">
    <text evidence="8">The sequence shown here is derived from an EMBL/GenBank/DDBJ whole genome shotgun (WGS) entry which is preliminary data.</text>
</comment>
<dbReference type="Gene3D" id="3.30.300.20">
    <property type="match status" value="1"/>
</dbReference>
<dbReference type="Gene3D" id="3.30.1370.50">
    <property type="entry name" value="R3H-like domain"/>
    <property type="match status" value="1"/>
</dbReference>
<dbReference type="Proteomes" id="UP001595843">
    <property type="component" value="Unassembled WGS sequence"/>
</dbReference>
<dbReference type="InterPro" id="IPR038008">
    <property type="entry name" value="Jag_KH"/>
</dbReference>
<dbReference type="PANTHER" id="PTHR35800">
    <property type="entry name" value="PROTEIN JAG"/>
    <property type="match status" value="1"/>
</dbReference>
<dbReference type="CDD" id="cd02644">
    <property type="entry name" value="R3H_jag"/>
    <property type="match status" value="1"/>
</dbReference>
<name>A0ABV8JKE3_9BACL</name>
<comment type="subunit">
    <text evidence="6">Forms a complex with KhpA.</text>
</comment>
<dbReference type="InterPro" id="IPR039247">
    <property type="entry name" value="KhpB"/>
</dbReference>
<evidence type="ECO:0000256" key="2">
    <source>
        <dbReference type="ARBA" id="ARBA00022884"/>
    </source>
</evidence>
<dbReference type="NCBIfam" id="NF041568">
    <property type="entry name" value="Jag_EloR"/>
    <property type="match status" value="1"/>
</dbReference>
<dbReference type="CDD" id="cd02414">
    <property type="entry name" value="KH-II_Jag"/>
    <property type="match status" value="1"/>
</dbReference>
<dbReference type="InterPro" id="IPR032782">
    <property type="entry name" value="KhpB_N"/>
</dbReference>
<organism evidence="8 9">
    <name type="scientific">Salinithrix halophila</name>
    <dbReference type="NCBI Taxonomy" id="1485204"/>
    <lineage>
        <taxon>Bacteria</taxon>
        <taxon>Bacillati</taxon>
        <taxon>Bacillota</taxon>
        <taxon>Bacilli</taxon>
        <taxon>Bacillales</taxon>
        <taxon>Thermoactinomycetaceae</taxon>
        <taxon>Salinithrix</taxon>
    </lineage>
</organism>
<dbReference type="PANTHER" id="PTHR35800:SF1">
    <property type="entry name" value="RNA-BINDING PROTEIN KHPB"/>
    <property type="match status" value="1"/>
</dbReference>
<keyword evidence="2 6" id="KW-0694">RNA-binding</keyword>
<evidence type="ECO:0000313" key="9">
    <source>
        <dbReference type="Proteomes" id="UP001595843"/>
    </source>
</evidence>
<dbReference type="Gene3D" id="3.30.30.80">
    <property type="entry name" value="probable RNA-binding protein from clostridium symbiosum atcc 14940"/>
    <property type="match status" value="1"/>
</dbReference>
<dbReference type="InterPro" id="IPR001374">
    <property type="entry name" value="R3H_dom"/>
</dbReference>
<evidence type="ECO:0000256" key="6">
    <source>
        <dbReference type="HAMAP-Rule" id="MF_00867"/>
    </source>
</evidence>
<gene>
    <name evidence="8" type="primary">jag</name>
    <name evidence="6" type="synonym">eloR</name>
    <name evidence="6" type="synonym">khpB</name>
    <name evidence="8" type="ORF">ACFOUO_10530</name>
</gene>
<comment type="subcellular location">
    <subcellularLocation>
        <location evidence="6">Cytoplasm</location>
    </subcellularLocation>
</comment>